<evidence type="ECO:0000256" key="1">
    <source>
        <dbReference type="SAM" id="Phobius"/>
    </source>
</evidence>
<name>A0ABU2KJ19_9FLAO</name>
<organism evidence="2 3">
    <name type="scientific">Mesonia ostreae</name>
    <dbReference type="NCBI Taxonomy" id="861110"/>
    <lineage>
        <taxon>Bacteria</taxon>
        <taxon>Pseudomonadati</taxon>
        <taxon>Bacteroidota</taxon>
        <taxon>Flavobacteriia</taxon>
        <taxon>Flavobacteriales</taxon>
        <taxon>Flavobacteriaceae</taxon>
        <taxon>Mesonia</taxon>
    </lineage>
</organism>
<protein>
    <submittedName>
        <fullName evidence="2">Uncharacterized protein</fullName>
    </submittedName>
</protein>
<dbReference type="Proteomes" id="UP001182991">
    <property type="component" value="Unassembled WGS sequence"/>
</dbReference>
<keyword evidence="1" id="KW-1133">Transmembrane helix</keyword>
<keyword evidence="1" id="KW-0812">Transmembrane</keyword>
<gene>
    <name evidence="2" type="ORF">RLT85_08570</name>
</gene>
<accession>A0ABU2KJ19</accession>
<dbReference type="EMBL" id="JAVRBG010000007">
    <property type="protein sequence ID" value="MDT0294687.1"/>
    <property type="molecule type" value="Genomic_DNA"/>
</dbReference>
<feature type="transmembrane region" description="Helical" evidence="1">
    <location>
        <begin position="68"/>
        <end position="87"/>
    </location>
</feature>
<keyword evidence="3" id="KW-1185">Reference proteome</keyword>
<sequence length="110" mass="12038">MNDILKIILFSGISGITIFLGGILAKIYLAKFKNYRYKVEINHFITAFGGGIIVSALALVLIPKGLENLSVLPTSLLFLLGPLVFFSRPLFSSKRRKNESAVSDVNGFCS</sequence>
<keyword evidence="1" id="KW-0472">Membrane</keyword>
<dbReference type="RefSeq" id="WP_311401619.1">
    <property type="nucleotide sequence ID" value="NZ_JAVRBG010000007.1"/>
</dbReference>
<comment type="caution">
    <text evidence="2">The sequence shown here is derived from an EMBL/GenBank/DDBJ whole genome shotgun (WGS) entry which is preliminary data.</text>
</comment>
<feature type="transmembrane region" description="Helical" evidence="1">
    <location>
        <begin position="6"/>
        <end position="29"/>
    </location>
</feature>
<evidence type="ECO:0000313" key="3">
    <source>
        <dbReference type="Proteomes" id="UP001182991"/>
    </source>
</evidence>
<feature type="transmembrane region" description="Helical" evidence="1">
    <location>
        <begin position="41"/>
        <end position="62"/>
    </location>
</feature>
<evidence type="ECO:0000313" key="2">
    <source>
        <dbReference type="EMBL" id="MDT0294687.1"/>
    </source>
</evidence>
<reference evidence="3" key="1">
    <citation type="submission" date="2023-07" db="EMBL/GenBank/DDBJ databases">
        <title>Isolating and identifying novel microbial strains from the Mariana Trench.</title>
        <authorList>
            <person name="Fu H."/>
        </authorList>
    </citation>
    <scope>NUCLEOTIDE SEQUENCE [LARGE SCALE GENOMIC DNA]</scope>
    <source>
        <strain evidence="3">T-y2</strain>
    </source>
</reference>
<proteinExistence type="predicted"/>